<dbReference type="Proteomes" id="UP001153269">
    <property type="component" value="Unassembled WGS sequence"/>
</dbReference>
<keyword evidence="3" id="KW-1185">Reference proteome</keyword>
<gene>
    <name evidence="2" type="ORF">PLEPLA_LOCUS38158</name>
</gene>
<evidence type="ECO:0000313" key="3">
    <source>
        <dbReference type="Proteomes" id="UP001153269"/>
    </source>
</evidence>
<evidence type="ECO:0000313" key="2">
    <source>
        <dbReference type="EMBL" id="CAB1450469.1"/>
    </source>
</evidence>
<feature type="region of interest" description="Disordered" evidence="1">
    <location>
        <begin position="12"/>
        <end position="59"/>
    </location>
</feature>
<reference evidence="2" key="1">
    <citation type="submission" date="2020-03" db="EMBL/GenBank/DDBJ databases">
        <authorList>
            <person name="Weist P."/>
        </authorList>
    </citation>
    <scope>NUCLEOTIDE SEQUENCE</scope>
</reference>
<organism evidence="2 3">
    <name type="scientific">Pleuronectes platessa</name>
    <name type="common">European plaice</name>
    <dbReference type="NCBI Taxonomy" id="8262"/>
    <lineage>
        <taxon>Eukaryota</taxon>
        <taxon>Metazoa</taxon>
        <taxon>Chordata</taxon>
        <taxon>Craniata</taxon>
        <taxon>Vertebrata</taxon>
        <taxon>Euteleostomi</taxon>
        <taxon>Actinopterygii</taxon>
        <taxon>Neopterygii</taxon>
        <taxon>Teleostei</taxon>
        <taxon>Neoteleostei</taxon>
        <taxon>Acanthomorphata</taxon>
        <taxon>Carangaria</taxon>
        <taxon>Pleuronectiformes</taxon>
        <taxon>Pleuronectoidei</taxon>
        <taxon>Pleuronectidae</taxon>
        <taxon>Pleuronectes</taxon>
    </lineage>
</organism>
<evidence type="ECO:0000256" key="1">
    <source>
        <dbReference type="SAM" id="MobiDB-lite"/>
    </source>
</evidence>
<comment type="caution">
    <text evidence="2">The sequence shown here is derived from an EMBL/GenBank/DDBJ whole genome shotgun (WGS) entry which is preliminary data.</text>
</comment>
<name>A0A9N7VI64_PLEPL</name>
<dbReference type="EMBL" id="CADEAL010004055">
    <property type="protein sequence ID" value="CAB1450469.1"/>
    <property type="molecule type" value="Genomic_DNA"/>
</dbReference>
<proteinExistence type="predicted"/>
<protein>
    <submittedName>
        <fullName evidence="2">Uncharacterized protein</fullName>
    </submittedName>
</protein>
<sequence>MRVLLPAGFLPAGKYSTNRQANKKKDRNYQSRMSNNEKELAGGESGSEETLRRKTAPTVSGRLEEAVNLVRGTEVKEREEWRRPIRELAYDWLNTWPVATDALPPWEEDGS</sequence>
<dbReference type="AlphaFoldDB" id="A0A9N7VI64"/>
<accession>A0A9N7VI64</accession>